<feature type="domain" description="Post-SET" evidence="5">
    <location>
        <begin position="123"/>
        <end position="139"/>
    </location>
</feature>
<dbReference type="InterPro" id="IPR001214">
    <property type="entry name" value="SET_dom"/>
</dbReference>
<dbReference type="AlphaFoldDB" id="A0A4Y9ZZW6"/>
<dbReference type="Gene3D" id="2.170.270.10">
    <property type="entry name" value="SET domain"/>
    <property type="match status" value="1"/>
</dbReference>
<dbReference type="Pfam" id="PF00856">
    <property type="entry name" value="SET"/>
    <property type="match status" value="1"/>
</dbReference>
<name>A0A4Y9ZZW6_9AGAM</name>
<dbReference type="InterPro" id="IPR053201">
    <property type="entry name" value="Flavunoidine_N-MTase"/>
</dbReference>
<dbReference type="GO" id="GO:0032259">
    <property type="term" value="P:methylation"/>
    <property type="evidence" value="ECO:0007669"/>
    <property type="project" value="UniProtKB-KW"/>
</dbReference>
<dbReference type="Proteomes" id="UP000298061">
    <property type="component" value="Unassembled WGS sequence"/>
</dbReference>
<dbReference type="PANTHER" id="PTHR12350">
    <property type="entry name" value="HISTONE-LYSINE N-METHYLTRANSFERASE-RELATED"/>
    <property type="match status" value="1"/>
</dbReference>
<dbReference type="STRING" id="135208.A0A4Y9ZZW6"/>
<dbReference type="SUPFAM" id="SSF82199">
    <property type="entry name" value="SET domain"/>
    <property type="match status" value="1"/>
</dbReference>
<protein>
    <recommendedName>
        <fullName evidence="8">Post-SET domain-containing protein</fullName>
    </recommendedName>
</protein>
<evidence type="ECO:0000259" key="4">
    <source>
        <dbReference type="PROSITE" id="PS50280"/>
    </source>
</evidence>
<evidence type="ECO:0000259" key="5">
    <source>
        <dbReference type="PROSITE" id="PS50868"/>
    </source>
</evidence>
<keyword evidence="7" id="KW-1185">Reference proteome</keyword>
<accession>A0A4Y9ZZW6</accession>
<comment type="caution">
    <text evidence="6">The sequence shown here is derived from an EMBL/GenBank/DDBJ whole genome shotgun (WGS) entry which is preliminary data.</text>
</comment>
<keyword evidence="2" id="KW-0808">Transferase</keyword>
<evidence type="ECO:0000256" key="2">
    <source>
        <dbReference type="ARBA" id="ARBA00022679"/>
    </source>
</evidence>
<dbReference type="GO" id="GO:0008168">
    <property type="term" value="F:methyltransferase activity"/>
    <property type="evidence" value="ECO:0007669"/>
    <property type="project" value="UniProtKB-KW"/>
</dbReference>
<dbReference type="PANTHER" id="PTHR12350:SF19">
    <property type="entry name" value="SET DOMAIN-CONTAINING PROTEIN"/>
    <property type="match status" value="1"/>
</dbReference>
<evidence type="ECO:0000313" key="7">
    <source>
        <dbReference type="Proteomes" id="UP000298061"/>
    </source>
</evidence>
<dbReference type="OrthoDB" id="5984008at2759"/>
<dbReference type="EMBL" id="SFCI01000566">
    <property type="protein sequence ID" value="TFY79069.1"/>
    <property type="molecule type" value="Genomic_DNA"/>
</dbReference>
<evidence type="ECO:0000256" key="1">
    <source>
        <dbReference type="ARBA" id="ARBA00022603"/>
    </source>
</evidence>
<evidence type="ECO:0008006" key="8">
    <source>
        <dbReference type="Google" id="ProtNLM"/>
    </source>
</evidence>
<gene>
    <name evidence="6" type="ORF">EWM64_g4946</name>
</gene>
<reference evidence="6 7" key="1">
    <citation type="submission" date="2019-02" db="EMBL/GenBank/DDBJ databases">
        <title>Genome sequencing of the rare red list fungi Hericium alpestre (H. flagellum).</title>
        <authorList>
            <person name="Buettner E."/>
            <person name="Kellner H."/>
        </authorList>
    </citation>
    <scope>NUCLEOTIDE SEQUENCE [LARGE SCALE GENOMIC DNA]</scope>
    <source>
        <strain evidence="6 7">DSM 108284</strain>
    </source>
</reference>
<keyword evidence="3" id="KW-0949">S-adenosyl-L-methionine</keyword>
<dbReference type="InterPro" id="IPR046341">
    <property type="entry name" value="SET_dom_sf"/>
</dbReference>
<evidence type="ECO:0000313" key="6">
    <source>
        <dbReference type="EMBL" id="TFY79069.1"/>
    </source>
</evidence>
<feature type="domain" description="SET" evidence="4">
    <location>
        <begin position="2"/>
        <end position="115"/>
    </location>
</feature>
<keyword evidence="1" id="KW-0489">Methyltransferase</keyword>
<organism evidence="6 7">
    <name type="scientific">Hericium alpestre</name>
    <dbReference type="NCBI Taxonomy" id="135208"/>
    <lineage>
        <taxon>Eukaryota</taxon>
        <taxon>Fungi</taxon>
        <taxon>Dikarya</taxon>
        <taxon>Basidiomycota</taxon>
        <taxon>Agaricomycotina</taxon>
        <taxon>Agaricomycetes</taxon>
        <taxon>Russulales</taxon>
        <taxon>Hericiaceae</taxon>
        <taxon>Hericium</taxon>
    </lineage>
</organism>
<dbReference type="PROSITE" id="PS50280">
    <property type="entry name" value="SET"/>
    <property type="match status" value="1"/>
</dbReference>
<evidence type="ECO:0000256" key="3">
    <source>
        <dbReference type="ARBA" id="ARBA00022691"/>
    </source>
</evidence>
<dbReference type="PROSITE" id="PS50868">
    <property type="entry name" value="POST_SET"/>
    <property type="match status" value="1"/>
</dbReference>
<sequence>MKPTQESYTPSHPGLFAVAFKPGAFSSACIAQKDFKAGETIARLEGLTVSPRSYTTVQCGPGPEDHIELNSDLVYVNHSCEPNVAFDLSSPDRTQWHARALKPIHSGEPLTFFYPSTEWHMDQPFDCTCGTPSCLGKVQGAAFLKLDELTARGFVSPWIVDAVKQRDASPLANSGAAVHPALQNPTAKATTDCESCGLGYAGGANVCGCRPPAY</sequence>
<proteinExistence type="predicted"/>
<dbReference type="InterPro" id="IPR003616">
    <property type="entry name" value="Post-SET_dom"/>
</dbReference>